<dbReference type="Proteomes" id="UP000654370">
    <property type="component" value="Unassembled WGS sequence"/>
</dbReference>
<comment type="caution">
    <text evidence="2">The sequence shown here is derived from an EMBL/GenBank/DDBJ whole genome shotgun (WGS) entry which is preliminary data.</text>
</comment>
<accession>A0A8H7PZT3</accession>
<keyword evidence="1" id="KW-0812">Transmembrane</keyword>
<dbReference type="AlphaFoldDB" id="A0A8H7PZT3"/>
<protein>
    <submittedName>
        <fullName evidence="2">Uncharacterized protein</fullName>
    </submittedName>
</protein>
<gene>
    <name evidence="2" type="ORF">INT43_006277</name>
</gene>
<keyword evidence="1" id="KW-0472">Membrane</keyword>
<feature type="transmembrane region" description="Helical" evidence="1">
    <location>
        <begin position="202"/>
        <end position="223"/>
    </location>
</feature>
<keyword evidence="3" id="KW-1185">Reference proteome</keyword>
<organism evidence="2 3">
    <name type="scientific">Mortierella isabellina</name>
    <name type="common">Filamentous fungus</name>
    <name type="synonym">Umbelopsis isabellina</name>
    <dbReference type="NCBI Taxonomy" id="91625"/>
    <lineage>
        <taxon>Eukaryota</taxon>
        <taxon>Fungi</taxon>
        <taxon>Fungi incertae sedis</taxon>
        <taxon>Mucoromycota</taxon>
        <taxon>Mucoromycotina</taxon>
        <taxon>Umbelopsidomycetes</taxon>
        <taxon>Umbelopsidales</taxon>
        <taxon>Umbelopsidaceae</taxon>
        <taxon>Umbelopsis</taxon>
    </lineage>
</organism>
<name>A0A8H7PZT3_MORIS</name>
<evidence type="ECO:0000256" key="1">
    <source>
        <dbReference type="SAM" id="Phobius"/>
    </source>
</evidence>
<dbReference type="EMBL" id="JAEPQZ010000003">
    <property type="protein sequence ID" value="KAG2183273.1"/>
    <property type="molecule type" value="Genomic_DNA"/>
</dbReference>
<sequence>MLEQSEQTPLLDPSRQQTSYNHVQLHYPTTTIQEVIESVRGFANSDADNYDVSDLVTLGGDSAFYATTKVLVESKPDKREMLETSAIKMLDILLEHEYEKDVRVQRILLHEWEDDSSVQAFAGLVYISLYLATVGAEETMEISSLTADISRSCFMLHDTDIIYMEDDWFDHQVTSRRIQQPSYIVCLFSVYQSNYAREAIDASWILGIGSVVVLGFWVAITAINTDKNAWEVLQLLTLAALL</sequence>
<keyword evidence="1" id="KW-1133">Transmembrane helix</keyword>
<proteinExistence type="predicted"/>
<evidence type="ECO:0000313" key="3">
    <source>
        <dbReference type="Proteomes" id="UP000654370"/>
    </source>
</evidence>
<evidence type="ECO:0000313" key="2">
    <source>
        <dbReference type="EMBL" id="KAG2183273.1"/>
    </source>
</evidence>
<reference evidence="2" key="1">
    <citation type="submission" date="2020-12" db="EMBL/GenBank/DDBJ databases">
        <title>Metabolic potential, ecology and presence of endohyphal bacteria is reflected in genomic diversity of Mucoromycotina.</title>
        <authorList>
            <person name="Muszewska A."/>
            <person name="Okrasinska A."/>
            <person name="Steczkiewicz K."/>
            <person name="Drgas O."/>
            <person name="Orlowska M."/>
            <person name="Perlinska-Lenart U."/>
            <person name="Aleksandrzak-Piekarczyk T."/>
            <person name="Szatraj K."/>
            <person name="Zielenkiewicz U."/>
            <person name="Pilsyk S."/>
            <person name="Malc E."/>
            <person name="Mieczkowski P."/>
            <person name="Kruszewska J.S."/>
            <person name="Biernat P."/>
            <person name="Pawlowska J."/>
        </authorList>
    </citation>
    <scope>NUCLEOTIDE SEQUENCE</scope>
    <source>
        <strain evidence="2">WA0000067209</strain>
    </source>
</reference>